<protein>
    <submittedName>
        <fullName evidence="2">Uncharacterized protein</fullName>
    </submittedName>
</protein>
<name>A0A4Z2HHW5_9TELE</name>
<dbReference type="AlphaFoldDB" id="A0A4Z2HHW5"/>
<reference evidence="2 3" key="1">
    <citation type="submission" date="2019-03" db="EMBL/GenBank/DDBJ databases">
        <title>First draft genome of Liparis tanakae, snailfish: a comprehensive survey of snailfish specific genes.</title>
        <authorList>
            <person name="Kim W."/>
            <person name="Song I."/>
            <person name="Jeong J.-H."/>
            <person name="Kim D."/>
            <person name="Kim S."/>
            <person name="Ryu S."/>
            <person name="Song J.Y."/>
            <person name="Lee S.K."/>
        </authorList>
    </citation>
    <scope>NUCLEOTIDE SEQUENCE [LARGE SCALE GENOMIC DNA]</scope>
    <source>
        <tissue evidence="2">Muscle</tissue>
    </source>
</reference>
<comment type="caution">
    <text evidence="2">The sequence shown here is derived from an EMBL/GenBank/DDBJ whole genome shotgun (WGS) entry which is preliminary data.</text>
</comment>
<evidence type="ECO:0000313" key="2">
    <source>
        <dbReference type="EMBL" id="TNN65427.1"/>
    </source>
</evidence>
<evidence type="ECO:0000256" key="1">
    <source>
        <dbReference type="SAM" id="MobiDB-lite"/>
    </source>
</evidence>
<gene>
    <name evidence="2" type="ORF">EYF80_024368</name>
</gene>
<feature type="region of interest" description="Disordered" evidence="1">
    <location>
        <begin position="38"/>
        <end position="92"/>
    </location>
</feature>
<accession>A0A4Z2HHW5</accession>
<proteinExistence type="predicted"/>
<sequence length="92" mass="9576">MTTVGGAGGLAEPAQLCLSRNREISAIAVTETGTSMTKVAGSRETVQSEMCRSPFPVPNGKHSPGSPTKDVRGSAQSPQRSLFTPDTCVKLN</sequence>
<evidence type="ECO:0000313" key="3">
    <source>
        <dbReference type="Proteomes" id="UP000314294"/>
    </source>
</evidence>
<dbReference type="Proteomes" id="UP000314294">
    <property type="component" value="Unassembled WGS sequence"/>
</dbReference>
<feature type="compositionally biased region" description="Polar residues" evidence="1">
    <location>
        <begin position="74"/>
        <end position="84"/>
    </location>
</feature>
<organism evidence="2 3">
    <name type="scientific">Liparis tanakae</name>
    <name type="common">Tanaka's snailfish</name>
    <dbReference type="NCBI Taxonomy" id="230148"/>
    <lineage>
        <taxon>Eukaryota</taxon>
        <taxon>Metazoa</taxon>
        <taxon>Chordata</taxon>
        <taxon>Craniata</taxon>
        <taxon>Vertebrata</taxon>
        <taxon>Euteleostomi</taxon>
        <taxon>Actinopterygii</taxon>
        <taxon>Neopterygii</taxon>
        <taxon>Teleostei</taxon>
        <taxon>Neoteleostei</taxon>
        <taxon>Acanthomorphata</taxon>
        <taxon>Eupercaria</taxon>
        <taxon>Perciformes</taxon>
        <taxon>Cottioidei</taxon>
        <taxon>Cottales</taxon>
        <taxon>Liparidae</taxon>
        <taxon>Liparis</taxon>
    </lineage>
</organism>
<keyword evidence="3" id="KW-1185">Reference proteome</keyword>
<dbReference type="EMBL" id="SRLO01000235">
    <property type="protein sequence ID" value="TNN65427.1"/>
    <property type="molecule type" value="Genomic_DNA"/>
</dbReference>